<keyword evidence="3" id="KW-1185">Reference proteome</keyword>
<reference evidence="2 3" key="1">
    <citation type="submission" date="2014-06" db="EMBL/GenBank/DDBJ databases">
        <title>Evolutionary Origins and Diversification of the Mycorrhizal Mutualists.</title>
        <authorList>
            <consortium name="DOE Joint Genome Institute"/>
            <consortium name="Mycorrhizal Genomics Consortium"/>
            <person name="Kohler A."/>
            <person name="Kuo A."/>
            <person name="Nagy L.G."/>
            <person name="Floudas D."/>
            <person name="Copeland A."/>
            <person name="Barry K.W."/>
            <person name="Cichocki N."/>
            <person name="Veneault-Fourrey C."/>
            <person name="LaButti K."/>
            <person name="Lindquist E.A."/>
            <person name="Lipzen A."/>
            <person name="Lundell T."/>
            <person name="Morin E."/>
            <person name="Murat C."/>
            <person name="Riley R."/>
            <person name="Ohm R."/>
            <person name="Sun H."/>
            <person name="Tunlid A."/>
            <person name="Henrissat B."/>
            <person name="Grigoriev I.V."/>
            <person name="Hibbett D.S."/>
            <person name="Martin F."/>
        </authorList>
    </citation>
    <scope>NUCLEOTIDE SEQUENCE [LARGE SCALE GENOMIC DNA]</scope>
    <source>
        <strain evidence="2 3">SS14</strain>
    </source>
</reference>
<dbReference type="Proteomes" id="UP000054279">
    <property type="component" value="Unassembled WGS sequence"/>
</dbReference>
<proteinExistence type="predicted"/>
<evidence type="ECO:0000313" key="3">
    <source>
        <dbReference type="Proteomes" id="UP000054279"/>
    </source>
</evidence>
<name>A0A0C9VS57_SPHS4</name>
<accession>A0A0C9VS57</accession>
<gene>
    <name evidence="2" type="ORF">M422DRAFT_251476</name>
</gene>
<evidence type="ECO:0000256" key="1">
    <source>
        <dbReference type="SAM" id="MobiDB-lite"/>
    </source>
</evidence>
<protein>
    <submittedName>
        <fullName evidence="2">Uncharacterized protein</fullName>
    </submittedName>
</protein>
<dbReference type="AlphaFoldDB" id="A0A0C9VS57"/>
<dbReference type="EMBL" id="KN837113">
    <property type="protein sequence ID" value="KIJ45297.1"/>
    <property type="molecule type" value="Genomic_DNA"/>
</dbReference>
<dbReference type="HOGENOM" id="CLU_1278342_0_0_1"/>
<sequence>MEPLQIDLSAFHTLAPATTGETLDRIINSNIPPIFPNLGRENNVSSDFIPSDTGDLGEAFQGVDLNIEPGASTSIIKQSAEGKIKDKSAWKKHTTSHPRSTPNRYSRLSKKQLLPHSYNLVHKHIQPLSEDPNGAHQCVYAIRENSICRRSFNVESEAKDHVVKEHFKKNTKFECCCGGLFTKEKYVRDHIARVATGNSA</sequence>
<evidence type="ECO:0000313" key="2">
    <source>
        <dbReference type="EMBL" id="KIJ45297.1"/>
    </source>
</evidence>
<feature type="region of interest" description="Disordered" evidence="1">
    <location>
        <begin position="84"/>
        <end position="106"/>
    </location>
</feature>
<organism evidence="2 3">
    <name type="scientific">Sphaerobolus stellatus (strain SS14)</name>
    <dbReference type="NCBI Taxonomy" id="990650"/>
    <lineage>
        <taxon>Eukaryota</taxon>
        <taxon>Fungi</taxon>
        <taxon>Dikarya</taxon>
        <taxon>Basidiomycota</taxon>
        <taxon>Agaricomycotina</taxon>
        <taxon>Agaricomycetes</taxon>
        <taxon>Phallomycetidae</taxon>
        <taxon>Geastrales</taxon>
        <taxon>Sphaerobolaceae</taxon>
        <taxon>Sphaerobolus</taxon>
    </lineage>
</organism>
<feature type="compositionally biased region" description="Polar residues" evidence="1">
    <location>
        <begin position="97"/>
        <end position="106"/>
    </location>
</feature>